<dbReference type="PANTHER" id="PTHR10127">
    <property type="entry name" value="DISCOIDIN, CUB, EGF, LAMININ , AND ZINC METALLOPROTEASE DOMAIN CONTAINING"/>
    <property type="match status" value="1"/>
</dbReference>
<dbReference type="GO" id="GO:0006508">
    <property type="term" value="P:proteolysis"/>
    <property type="evidence" value="ECO:0007669"/>
    <property type="project" value="UniProtKB-KW"/>
</dbReference>
<accession>A0A5N5T5N0</accession>
<feature type="binding site" evidence="1">
    <location>
        <position position="95"/>
    </location>
    <ligand>
        <name>Zn(2+)</name>
        <dbReference type="ChEBI" id="CHEBI:29105"/>
        <note>catalytic</note>
    </ligand>
</feature>
<dbReference type="InterPro" id="IPR001506">
    <property type="entry name" value="Peptidase_M12A"/>
</dbReference>
<dbReference type="InterPro" id="IPR024079">
    <property type="entry name" value="MetalloPept_cat_dom_sf"/>
</dbReference>
<comment type="caution">
    <text evidence="4">The sequence shown here is derived from an EMBL/GenBank/DDBJ whole genome shotgun (WGS) entry which is preliminary data.</text>
</comment>
<feature type="domain" description="Peptidase M12A" evidence="3">
    <location>
        <begin position="83"/>
        <end position="168"/>
    </location>
</feature>
<feature type="domain" description="Peptidase M12A" evidence="3">
    <location>
        <begin position="1"/>
        <end position="41"/>
    </location>
</feature>
<evidence type="ECO:0000256" key="1">
    <source>
        <dbReference type="PROSITE-ProRule" id="PRU01211"/>
    </source>
</evidence>
<feature type="non-terminal residue" evidence="4">
    <location>
        <position position="168"/>
    </location>
</feature>
<evidence type="ECO:0000313" key="5">
    <source>
        <dbReference type="Proteomes" id="UP000326759"/>
    </source>
</evidence>
<keyword evidence="1 2" id="KW-0378">Hydrolase</keyword>
<dbReference type="OrthoDB" id="291007at2759"/>
<evidence type="ECO:0000256" key="2">
    <source>
        <dbReference type="RuleBase" id="RU361183"/>
    </source>
</evidence>
<reference evidence="4 5" key="1">
    <citation type="journal article" date="2019" name="PLoS Biol.">
        <title>Sex chromosomes control vertical transmission of feminizing Wolbachia symbionts in an isopod.</title>
        <authorList>
            <person name="Becking T."/>
            <person name="Chebbi M.A."/>
            <person name="Giraud I."/>
            <person name="Moumen B."/>
            <person name="Laverre T."/>
            <person name="Caubet Y."/>
            <person name="Peccoud J."/>
            <person name="Gilbert C."/>
            <person name="Cordaux R."/>
        </authorList>
    </citation>
    <scope>NUCLEOTIDE SEQUENCE [LARGE SCALE GENOMIC DNA]</scope>
    <source>
        <strain evidence="4">ANa2</strain>
        <tissue evidence="4">Whole body excluding digestive tract and cuticle</tissue>
    </source>
</reference>
<organism evidence="4 5">
    <name type="scientific">Armadillidium nasatum</name>
    <dbReference type="NCBI Taxonomy" id="96803"/>
    <lineage>
        <taxon>Eukaryota</taxon>
        <taxon>Metazoa</taxon>
        <taxon>Ecdysozoa</taxon>
        <taxon>Arthropoda</taxon>
        <taxon>Crustacea</taxon>
        <taxon>Multicrustacea</taxon>
        <taxon>Malacostraca</taxon>
        <taxon>Eumalacostraca</taxon>
        <taxon>Peracarida</taxon>
        <taxon>Isopoda</taxon>
        <taxon>Oniscidea</taxon>
        <taxon>Crinocheta</taxon>
        <taxon>Armadillidiidae</taxon>
        <taxon>Armadillidium</taxon>
    </lineage>
</organism>
<feature type="binding site" evidence="1">
    <location>
        <position position="99"/>
    </location>
    <ligand>
        <name>Zn(2+)</name>
        <dbReference type="ChEBI" id="CHEBI:29105"/>
        <note>catalytic</note>
    </ligand>
</feature>
<name>A0A5N5T5N0_9CRUS</name>
<protein>
    <recommendedName>
        <fullName evidence="2">Metalloendopeptidase</fullName>
        <ecNumber evidence="2">3.4.24.-</ecNumber>
    </recommendedName>
</protein>
<comment type="caution">
    <text evidence="1">Lacks conserved residue(s) required for the propagation of feature annotation.</text>
</comment>
<feature type="binding site" evidence="1">
    <location>
        <position position="105"/>
    </location>
    <ligand>
        <name>Zn(2+)</name>
        <dbReference type="ChEBI" id="CHEBI:29105"/>
        <note>catalytic</note>
    </ligand>
</feature>
<dbReference type="GO" id="GO:0008270">
    <property type="term" value="F:zinc ion binding"/>
    <property type="evidence" value="ECO:0007669"/>
    <property type="project" value="UniProtKB-UniRule"/>
</dbReference>
<dbReference type="PROSITE" id="PS51864">
    <property type="entry name" value="ASTACIN"/>
    <property type="match status" value="2"/>
</dbReference>
<dbReference type="SMART" id="SM00235">
    <property type="entry name" value="ZnMc"/>
    <property type="match status" value="1"/>
</dbReference>
<dbReference type="Proteomes" id="UP000326759">
    <property type="component" value="Unassembled WGS sequence"/>
</dbReference>
<dbReference type="GO" id="GO:0004222">
    <property type="term" value="F:metalloendopeptidase activity"/>
    <property type="evidence" value="ECO:0007669"/>
    <property type="project" value="UniProtKB-UniRule"/>
</dbReference>
<keyword evidence="5" id="KW-1185">Reference proteome</keyword>
<dbReference type="SUPFAM" id="SSF55486">
    <property type="entry name" value="Metalloproteases ('zincins'), catalytic domain"/>
    <property type="match status" value="2"/>
</dbReference>
<dbReference type="PANTHER" id="PTHR10127:SF850">
    <property type="entry name" value="METALLOENDOPEPTIDASE"/>
    <property type="match status" value="1"/>
</dbReference>
<dbReference type="EC" id="3.4.24.-" evidence="2"/>
<feature type="active site" evidence="1">
    <location>
        <position position="14"/>
    </location>
</feature>
<dbReference type="Gene3D" id="3.40.390.10">
    <property type="entry name" value="Collagenase (Catalytic Domain)"/>
    <property type="match status" value="1"/>
</dbReference>
<feature type="active site" evidence="1">
    <location>
        <position position="96"/>
    </location>
</feature>
<gene>
    <name evidence="4" type="primary">nas-5</name>
    <name evidence="4" type="ORF">Anas_13972</name>
</gene>
<dbReference type="PRINTS" id="PR00480">
    <property type="entry name" value="ASTACIN"/>
</dbReference>
<sequence>MNSKCMNNATILHELYHVLGFEREHFRSDRDEYVTILYENIWSDADEALFCDSMIIFTKQQMPADNFCGAFVCVEKGFNILQMNSKCMNNATILHELYHVLGFEHEHFRSDRDEYVTILYENIWPGVFANFEMKQDDDIQKIPYDYESISHYHEKAFSMNGKLTIRTK</sequence>
<dbReference type="AlphaFoldDB" id="A0A5N5T5N0"/>
<dbReference type="EMBL" id="SEYY01014582">
    <property type="protein sequence ID" value="KAB7500260.1"/>
    <property type="molecule type" value="Genomic_DNA"/>
</dbReference>
<comment type="cofactor">
    <cofactor evidence="1 2">
        <name>Zn(2+)</name>
        <dbReference type="ChEBI" id="CHEBI:29105"/>
    </cofactor>
    <text evidence="1 2">Binds 1 zinc ion per subunit.</text>
</comment>
<keyword evidence="1 2" id="KW-0482">Metalloprotease</keyword>
<keyword evidence="1 2" id="KW-0645">Protease</keyword>
<proteinExistence type="predicted"/>
<keyword evidence="1 2" id="KW-0479">Metal-binding</keyword>
<evidence type="ECO:0000313" key="4">
    <source>
        <dbReference type="EMBL" id="KAB7500260.1"/>
    </source>
</evidence>
<keyword evidence="1 2" id="KW-0862">Zinc</keyword>
<evidence type="ECO:0000259" key="3">
    <source>
        <dbReference type="PROSITE" id="PS51864"/>
    </source>
</evidence>
<dbReference type="Pfam" id="PF01400">
    <property type="entry name" value="Astacin"/>
    <property type="match status" value="2"/>
</dbReference>
<dbReference type="InterPro" id="IPR006026">
    <property type="entry name" value="Peptidase_Metallo"/>
</dbReference>